<evidence type="ECO:0000313" key="1">
    <source>
        <dbReference type="EMBL" id="OGK31039.1"/>
    </source>
</evidence>
<dbReference type="InterPro" id="IPR027417">
    <property type="entry name" value="P-loop_NTPase"/>
</dbReference>
<evidence type="ECO:0008006" key="3">
    <source>
        <dbReference type="Google" id="ProtNLM"/>
    </source>
</evidence>
<dbReference type="EMBL" id="MFZV01000031">
    <property type="protein sequence ID" value="OGK31039.1"/>
    <property type="molecule type" value="Genomic_DNA"/>
</dbReference>
<dbReference type="SUPFAM" id="SSF52540">
    <property type="entry name" value="P-loop containing nucleoside triphosphate hydrolases"/>
    <property type="match status" value="1"/>
</dbReference>
<proteinExistence type="predicted"/>
<dbReference type="Gene3D" id="3.40.50.300">
    <property type="entry name" value="P-loop containing nucleotide triphosphate hydrolases"/>
    <property type="match status" value="1"/>
</dbReference>
<evidence type="ECO:0000313" key="2">
    <source>
        <dbReference type="Proteomes" id="UP000177199"/>
    </source>
</evidence>
<reference evidence="1 2" key="1">
    <citation type="journal article" date="2016" name="Nat. Commun.">
        <title>Thousands of microbial genomes shed light on interconnected biogeochemical processes in an aquifer system.</title>
        <authorList>
            <person name="Anantharaman K."/>
            <person name="Brown C.T."/>
            <person name="Hug L.A."/>
            <person name="Sharon I."/>
            <person name="Castelle C.J."/>
            <person name="Probst A.J."/>
            <person name="Thomas B.C."/>
            <person name="Singh A."/>
            <person name="Wilkins M.J."/>
            <person name="Karaoz U."/>
            <person name="Brodie E.L."/>
            <person name="Williams K.H."/>
            <person name="Hubbard S.S."/>
            <person name="Banfield J.F."/>
        </authorList>
    </citation>
    <scope>NUCLEOTIDE SEQUENCE [LARGE SCALE GENOMIC DNA]</scope>
</reference>
<comment type="caution">
    <text evidence="1">The sequence shown here is derived from an EMBL/GenBank/DDBJ whole genome shotgun (WGS) entry which is preliminary data.</text>
</comment>
<gene>
    <name evidence="1" type="ORF">A3F29_03230</name>
</gene>
<dbReference type="AlphaFoldDB" id="A0A1F7HIJ2"/>
<protein>
    <recommendedName>
        <fullName evidence="3">DNA polymerase III delta N-terminal domain-containing protein</fullName>
    </recommendedName>
</protein>
<dbReference type="Pfam" id="PF13177">
    <property type="entry name" value="DNA_pol3_delta2"/>
    <property type="match status" value="1"/>
</dbReference>
<accession>A0A1F7HIJ2</accession>
<name>A0A1F7HIJ2_9BACT</name>
<organism evidence="1 2">
    <name type="scientific">Candidatus Roizmanbacteria bacterium RIFCSPHIGHO2_12_FULL_33_9</name>
    <dbReference type="NCBI Taxonomy" id="1802045"/>
    <lineage>
        <taxon>Bacteria</taxon>
        <taxon>Candidatus Roizmaniibacteriota</taxon>
    </lineage>
</organism>
<dbReference type="Proteomes" id="UP000177199">
    <property type="component" value="Unassembled WGS sequence"/>
</dbReference>
<sequence length="214" mass="25360">MLPILLVYKDQNKIKKFIKKLQINNNIKDEFVFRMEPEKKQFSINQIKEIKKSLIYNINEPRLYVLINFDRASYEAQNAFLKTLEEHSNLVFFVLTVSQYYNLAPTLISRSKILIDSQTAIKSSDKIDLKINEFIQNKNLRILGDTHFQAKGKKNPIEILDSMIVYFKKRIPKDPKTTGILREILTYRSYVLYNNVDAQNAIDHLLIYIYKKYK</sequence>